<dbReference type="PANTHER" id="PTHR45915">
    <property type="entry name" value="TRANSCRIPTION INTERMEDIARY FACTOR"/>
    <property type="match status" value="1"/>
</dbReference>
<dbReference type="FunFam" id="3.30.40.10:FF:000199">
    <property type="entry name" value="Bromodomain adjacent to zinc finger domain 2B"/>
    <property type="match status" value="1"/>
</dbReference>
<reference evidence="14" key="2">
    <citation type="submission" date="2021-09" db="EMBL/GenBank/DDBJ databases">
        <authorList>
            <person name="Jia N."/>
            <person name="Wang J."/>
            <person name="Shi W."/>
            <person name="Du L."/>
            <person name="Sun Y."/>
            <person name="Zhan W."/>
            <person name="Jiang J."/>
            <person name="Wang Q."/>
            <person name="Zhang B."/>
            <person name="Ji P."/>
            <person name="Sakyi L.B."/>
            <person name="Cui X."/>
            <person name="Yuan T."/>
            <person name="Jiang B."/>
            <person name="Yang W."/>
            <person name="Lam T.T.-Y."/>
            <person name="Chang Q."/>
            <person name="Ding S."/>
            <person name="Wang X."/>
            <person name="Zhu J."/>
            <person name="Ruan X."/>
            <person name="Zhao L."/>
            <person name="Wei J."/>
            <person name="Que T."/>
            <person name="Du C."/>
            <person name="Cheng J."/>
            <person name="Dai P."/>
            <person name="Han X."/>
            <person name="Huang E."/>
            <person name="Gao Y."/>
            <person name="Liu J."/>
            <person name="Shao H."/>
            <person name="Ye R."/>
            <person name="Li L."/>
            <person name="Wei W."/>
            <person name="Wang X."/>
            <person name="Wang C."/>
            <person name="Huo Q."/>
            <person name="Li W."/>
            <person name="Guo W."/>
            <person name="Chen H."/>
            <person name="Chen S."/>
            <person name="Zhou L."/>
            <person name="Zhou L."/>
            <person name="Ni X."/>
            <person name="Tian J."/>
            <person name="Zhou Y."/>
            <person name="Sheng Y."/>
            <person name="Liu T."/>
            <person name="Pan Y."/>
            <person name="Xia L."/>
            <person name="Li J."/>
            <person name="Zhao F."/>
            <person name="Cao W."/>
        </authorList>
    </citation>
    <scope>NUCLEOTIDE SEQUENCE</scope>
    <source>
        <strain evidence="14">Rmic-2018</strain>
        <tissue evidence="14">Larvae</tissue>
    </source>
</reference>
<dbReference type="PANTHER" id="PTHR45915:SF2">
    <property type="entry name" value="TOUTATIS, ISOFORM E"/>
    <property type="match status" value="1"/>
</dbReference>
<evidence type="ECO:0000256" key="11">
    <source>
        <dbReference type="PROSITE-ProRule" id="PRU00146"/>
    </source>
</evidence>
<comment type="similarity">
    <text evidence="2">Belongs to the WAL family.</text>
</comment>
<proteinExistence type="inferred from homology"/>
<evidence type="ECO:0000256" key="2">
    <source>
        <dbReference type="ARBA" id="ARBA00007444"/>
    </source>
</evidence>
<evidence type="ECO:0000256" key="12">
    <source>
        <dbReference type="SAM" id="MobiDB-lite"/>
    </source>
</evidence>
<dbReference type="Proteomes" id="UP000821866">
    <property type="component" value="Chromosome 6"/>
</dbReference>
<dbReference type="InterPro" id="IPR019786">
    <property type="entry name" value="Zinc_finger_PHD-type_CS"/>
</dbReference>
<accession>A0A9J6DMF1</accession>
<dbReference type="GO" id="GO:0005634">
    <property type="term" value="C:nucleus"/>
    <property type="evidence" value="ECO:0007669"/>
    <property type="project" value="UniProtKB-SubCell"/>
</dbReference>
<keyword evidence="10" id="KW-0539">Nucleus</keyword>
<keyword evidence="5" id="KW-0862">Zinc</keyword>
<dbReference type="GO" id="GO:0000785">
    <property type="term" value="C:chromatin"/>
    <property type="evidence" value="ECO:0007669"/>
    <property type="project" value="TreeGrafter"/>
</dbReference>
<keyword evidence="3" id="KW-0479">Metal-binding</keyword>
<keyword evidence="6" id="KW-0805">Transcription regulation</keyword>
<feature type="domain" description="PHD-type" evidence="13">
    <location>
        <begin position="136"/>
        <end position="186"/>
    </location>
</feature>
<feature type="region of interest" description="Disordered" evidence="12">
    <location>
        <begin position="59"/>
        <end position="97"/>
    </location>
</feature>
<dbReference type="AlphaFoldDB" id="A0A9J6DMF1"/>
<dbReference type="InterPro" id="IPR001965">
    <property type="entry name" value="Znf_PHD"/>
</dbReference>
<reference evidence="14" key="1">
    <citation type="journal article" date="2020" name="Cell">
        <title>Large-Scale Comparative Analyses of Tick Genomes Elucidate Their Genetic Diversity and Vector Capacities.</title>
        <authorList>
            <consortium name="Tick Genome and Microbiome Consortium (TIGMIC)"/>
            <person name="Jia N."/>
            <person name="Wang J."/>
            <person name="Shi W."/>
            <person name="Du L."/>
            <person name="Sun Y."/>
            <person name="Zhan W."/>
            <person name="Jiang J.F."/>
            <person name="Wang Q."/>
            <person name="Zhang B."/>
            <person name="Ji P."/>
            <person name="Bell-Sakyi L."/>
            <person name="Cui X.M."/>
            <person name="Yuan T.T."/>
            <person name="Jiang B.G."/>
            <person name="Yang W.F."/>
            <person name="Lam T.T."/>
            <person name="Chang Q.C."/>
            <person name="Ding S.J."/>
            <person name="Wang X.J."/>
            <person name="Zhu J.G."/>
            <person name="Ruan X.D."/>
            <person name="Zhao L."/>
            <person name="Wei J.T."/>
            <person name="Ye R.Z."/>
            <person name="Que T.C."/>
            <person name="Du C.H."/>
            <person name="Zhou Y.H."/>
            <person name="Cheng J.X."/>
            <person name="Dai P.F."/>
            <person name="Guo W.B."/>
            <person name="Han X.H."/>
            <person name="Huang E.J."/>
            <person name="Li L.F."/>
            <person name="Wei W."/>
            <person name="Gao Y.C."/>
            <person name="Liu J.Z."/>
            <person name="Shao H.Z."/>
            <person name="Wang X."/>
            <person name="Wang C.C."/>
            <person name="Yang T.C."/>
            <person name="Huo Q.B."/>
            <person name="Li W."/>
            <person name="Chen H.Y."/>
            <person name="Chen S.E."/>
            <person name="Zhou L.G."/>
            <person name="Ni X.B."/>
            <person name="Tian J.H."/>
            <person name="Sheng Y."/>
            <person name="Liu T."/>
            <person name="Pan Y.S."/>
            <person name="Xia L.Y."/>
            <person name="Li J."/>
            <person name="Zhao F."/>
            <person name="Cao W.C."/>
        </authorList>
    </citation>
    <scope>NUCLEOTIDE SEQUENCE</scope>
    <source>
        <strain evidence="14">Rmic-2018</strain>
    </source>
</reference>
<name>A0A9J6DMF1_RHIMP</name>
<dbReference type="CDD" id="cd15545">
    <property type="entry name" value="PHD_BAZ2A_like"/>
    <property type="match status" value="1"/>
</dbReference>
<dbReference type="InterPro" id="IPR011011">
    <property type="entry name" value="Znf_FYVE_PHD"/>
</dbReference>
<comment type="subcellular location">
    <subcellularLocation>
        <location evidence="1">Nucleus</location>
    </subcellularLocation>
</comment>
<evidence type="ECO:0000313" key="14">
    <source>
        <dbReference type="EMBL" id="KAH8023166.1"/>
    </source>
</evidence>
<dbReference type="PROSITE" id="PS01359">
    <property type="entry name" value="ZF_PHD_1"/>
    <property type="match status" value="1"/>
</dbReference>
<dbReference type="Pfam" id="PF00628">
    <property type="entry name" value="PHD"/>
    <property type="match status" value="1"/>
</dbReference>
<keyword evidence="8" id="KW-0103">Bromodomain</keyword>
<evidence type="ECO:0000256" key="4">
    <source>
        <dbReference type="ARBA" id="ARBA00022771"/>
    </source>
</evidence>
<protein>
    <recommendedName>
        <fullName evidence="13">PHD-type domain-containing protein</fullName>
    </recommendedName>
</protein>
<organism evidence="14 15">
    <name type="scientific">Rhipicephalus microplus</name>
    <name type="common">Cattle tick</name>
    <name type="synonym">Boophilus microplus</name>
    <dbReference type="NCBI Taxonomy" id="6941"/>
    <lineage>
        <taxon>Eukaryota</taxon>
        <taxon>Metazoa</taxon>
        <taxon>Ecdysozoa</taxon>
        <taxon>Arthropoda</taxon>
        <taxon>Chelicerata</taxon>
        <taxon>Arachnida</taxon>
        <taxon>Acari</taxon>
        <taxon>Parasitiformes</taxon>
        <taxon>Ixodida</taxon>
        <taxon>Ixodoidea</taxon>
        <taxon>Ixodidae</taxon>
        <taxon>Rhipicephalinae</taxon>
        <taxon>Rhipicephalus</taxon>
        <taxon>Boophilus</taxon>
    </lineage>
</organism>
<dbReference type="Gene3D" id="3.30.40.10">
    <property type="entry name" value="Zinc/RING finger domain, C3HC4 (zinc finger)"/>
    <property type="match status" value="1"/>
</dbReference>
<sequence>MRKDLMLLSTQKLWSSVNGGDRDASRLKEFMYADDTVATGHRRGDPCCGHMRKRLQHGSSLPQIANASSGGSSSGGNKAEEEVAGKGPGEEDEEPVLPPGLVRWREAVAACQTAAQLAMCFSQLEACIAWDRSFMKASCQFCHSGDNEQMLLLCDGCDKGYHTYCFKPKMDKIPDGDWYCYECLNKVSRKFTRKFS</sequence>
<keyword evidence="4 11" id="KW-0863">Zinc-finger</keyword>
<dbReference type="VEuPathDB" id="VectorBase:LOC119171617"/>
<comment type="caution">
    <text evidence="14">The sequence shown here is derived from an EMBL/GenBank/DDBJ whole genome shotgun (WGS) entry which is preliminary data.</text>
</comment>
<evidence type="ECO:0000313" key="15">
    <source>
        <dbReference type="Proteomes" id="UP000821866"/>
    </source>
</evidence>
<evidence type="ECO:0000256" key="7">
    <source>
        <dbReference type="ARBA" id="ARBA00023054"/>
    </source>
</evidence>
<dbReference type="InterPro" id="IPR013083">
    <property type="entry name" value="Znf_RING/FYVE/PHD"/>
</dbReference>
<evidence type="ECO:0000256" key="10">
    <source>
        <dbReference type="ARBA" id="ARBA00023242"/>
    </source>
</evidence>
<dbReference type="InterPro" id="IPR019787">
    <property type="entry name" value="Znf_PHD-finger"/>
</dbReference>
<keyword evidence="9" id="KW-0804">Transcription</keyword>
<evidence type="ECO:0000256" key="9">
    <source>
        <dbReference type="ARBA" id="ARBA00023163"/>
    </source>
</evidence>
<evidence type="ECO:0000256" key="5">
    <source>
        <dbReference type="ARBA" id="ARBA00022833"/>
    </source>
</evidence>
<evidence type="ECO:0000256" key="6">
    <source>
        <dbReference type="ARBA" id="ARBA00023015"/>
    </source>
</evidence>
<evidence type="ECO:0000256" key="8">
    <source>
        <dbReference type="ARBA" id="ARBA00023117"/>
    </source>
</evidence>
<gene>
    <name evidence="14" type="ORF">HPB51_011280</name>
</gene>
<keyword evidence="15" id="KW-1185">Reference proteome</keyword>
<evidence type="ECO:0000256" key="3">
    <source>
        <dbReference type="ARBA" id="ARBA00022723"/>
    </source>
</evidence>
<dbReference type="PROSITE" id="PS50016">
    <property type="entry name" value="ZF_PHD_2"/>
    <property type="match status" value="1"/>
</dbReference>
<dbReference type="GO" id="GO:0008270">
    <property type="term" value="F:zinc ion binding"/>
    <property type="evidence" value="ECO:0007669"/>
    <property type="project" value="UniProtKB-KW"/>
</dbReference>
<dbReference type="SUPFAM" id="SSF57903">
    <property type="entry name" value="FYVE/PHD zinc finger"/>
    <property type="match status" value="1"/>
</dbReference>
<evidence type="ECO:0000256" key="1">
    <source>
        <dbReference type="ARBA" id="ARBA00004123"/>
    </source>
</evidence>
<dbReference type="EMBL" id="JABSTU010000008">
    <property type="protein sequence ID" value="KAH8023166.1"/>
    <property type="molecule type" value="Genomic_DNA"/>
</dbReference>
<evidence type="ECO:0000259" key="13">
    <source>
        <dbReference type="PROSITE" id="PS50016"/>
    </source>
</evidence>
<dbReference type="SMART" id="SM00249">
    <property type="entry name" value="PHD"/>
    <property type="match status" value="1"/>
</dbReference>
<keyword evidence="7" id="KW-0175">Coiled coil</keyword>